<evidence type="ECO:0000256" key="6">
    <source>
        <dbReference type="ARBA" id="ARBA00023136"/>
    </source>
</evidence>
<keyword evidence="2 7" id="KW-0813">Transport</keyword>
<gene>
    <name evidence="10" type="ORF">N1027_02155</name>
</gene>
<evidence type="ECO:0000256" key="7">
    <source>
        <dbReference type="RuleBase" id="RU363032"/>
    </source>
</evidence>
<evidence type="ECO:0000313" key="11">
    <source>
        <dbReference type="Proteomes" id="UP001165584"/>
    </source>
</evidence>
<dbReference type="Pfam" id="PF00528">
    <property type="entry name" value="BPD_transp_1"/>
    <property type="match status" value="1"/>
</dbReference>
<dbReference type="Gene3D" id="1.10.3720.10">
    <property type="entry name" value="MetI-like"/>
    <property type="match status" value="1"/>
</dbReference>
<evidence type="ECO:0000256" key="8">
    <source>
        <dbReference type="SAM" id="MobiDB-lite"/>
    </source>
</evidence>
<sequence>MEQTLLGRETERTQAERTQAERARRRRTPTPRTPTKRTKLGARDRTFGFMIALPAVLLFIVISIYPLVSSIGTSLFDQSLLRPERNFVGMANYSAVWEEFVARLGTTLIFSSLATIFPVVLGVWLAMLLNARIRGRNVLRGFLMLPWLLPGVVVSFLWAWIFNDSYGILNHLLSLVGLPGLNLLGNPAGAMAGVVIAKTWNSFPWIMVVALAALQTLPSEQLEAAAIDGATRRQRFLHISLPHLIGPVALVSVLEFIYNFGNFDTIFVMTGGGPGTSTTTLALSLYQMAFGSYELGKASAMGVLWLVLLGVIAGGYLLLNRRLEKR</sequence>
<evidence type="ECO:0000256" key="3">
    <source>
        <dbReference type="ARBA" id="ARBA00022475"/>
    </source>
</evidence>
<dbReference type="PROSITE" id="PS50928">
    <property type="entry name" value="ABC_TM1"/>
    <property type="match status" value="1"/>
</dbReference>
<dbReference type="CDD" id="cd06261">
    <property type="entry name" value="TM_PBP2"/>
    <property type="match status" value="1"/>
</dbReference>
<keyword evidence="11" id="KW-1185">Reference proteome</keyword>
<dbReference type="EMBL" id="JANLCM010000001">
    <property type="protein sequence ID" value="MCS5716931.1"/>
    <property type="molecule type" value="Genomic_DNA"/>
</dbReference>
<feature type="transmembrane region" description="Helical" evidence="7">
    <location>
        <begin position="46"/>
        <end position="68"/>
    </location>
</feature>
<feature type="region of interest" description="Disordered" evidence="8">
    <location>
        <begin position="1"/>
        <end position="38"/>
    </location>
</feature>
<organism evidence="10 11">
    <name type="scientific">Herbiconiux aconitum</name>
    <dbReference type="NCBI Taxonomy" id="2970913"/>
    <lineage>
        <taxon>Bacteria</taxon>
        <taxon>Bacillati</taxon>
        <taxon>Actinomycetota</taxon>
        <taxon>Actinomycetes</taxon>
        <taxon>Micrococcales</taxon>
        <taxon>Microbacteriaceae</taxon>
        <taxon>Herbiconiux</taxon>
    </lineage>
</organism>
<name>A0ABT2GLC2_9MICO</name>
<evidence type="ECO:0000256" key="2">
    <source>
        <dbReference type="ARBA" id="ARBA00022448"/>
    </source>
</evidence>
<keyword evidence="6 7" id="KW-0472">Membrane</keyword>
<protein>
    <submittedName>
        <fullName evidence="10">Sugar ABC transporter permease</fullName>
    </submittedName>
</protein>
<dbReference type="Proteomes" id="UP001165584">
    <property type="component" value="Unassembled WGS sequence"/>
</dbReference>
<dbReference type="SUPFAM" id="SSF161098">
    <property type="entry name" value="MetI-like"/>
    <property type="match status" value="1"/>
</dbReference>
<reference evidence="10" key="1">
    <citation type="submission" date="2022-08" db="EMBL/GenBank/DDBJ databases">
        <authorList>
            <person name="Deng Y."/>
            <person name="Han X.-F."/>
            <person name="Zhang Y.-Q."/>
        </authorList>
    </citation>
    <scope>NUCLEOTIDE SEQUENCE</scope>
    <source>
        <strain evidence="10">CPCC 205763</strain>
    </source>
</reference>
<keyword evidence="3" id="KW-1003">Cell membrane</keyword>
<dbReference type="PANTHER" id="PTHR30193:SF37">
    <property type="entry name" value="INNER MEMBRANE ABC TRANSPORTER PERMEASE PROTEIN YCJO"/>
    <property type="match status" value="1"/>
</dbReference>
<evidence type="ECO:0000256" key="1">
    <source>
        <dbReference type="ARBA" id="ARBA00004651"/>
    </source>
</evidence>
<dbReference type="InterPro" id="IPR000515">
    <property type="entry name" value="MetI-like"/>
</dbReference>
<feature type="compositionally biased region" description="Basic and acidic residues" evidence="8">
    <location>
        <begin position="8"/>
        <end position="22"/>
    </location>
</feature>
<evidence type="ECO:0000313" key="10">
    <source>
        <dbReference type="EMBL" id="MCS5716931.1"/>
    </source>
</evidence>
<proteinExistence type="inferred from homology"/>
<comment type="similarity">
    <text evidence="7">Belongs to the binding-protein-dependent transport system permease family.</text>
</comment>
<feature type="transmembrane region" description="Helical" evidence="7">
    <location>
        <begin position="241"/>
        <end position="261"/>
    </location>
</feature>
<feature type="transmembrane region" description="Helical" evidence="7">
    <location>
        <begin position="298"/>
        <end position="319"/>
    </location>
</feature>
<comment type="subcellular location">
    <subcellularLocation>
        <location evidence="1 7">Cell membrane</location>
        <topology evidence="1 7">Multi-pass membrane protein</topology>
    </subcellularLocation>
</comment>
<evidence type="ECO:0000256" key="5">
    <source>
        <dbReference type="ARBA" id="ARBA00022989"/>
    </source>
</evidence>
<feature type="transmembrane region" description="Helical" evidence="7">
    <location>
        <begin position="108"/>
        <end position="129"/>
    </location>
</feature>
<feature type="transmembrane region" description="Helical" evidence="7">
    <location>
        <begin position="173"/>
        <end position="197"/>
    </location>
</feature>
<dbReference type="InterPro" id="IPR051393">
    <property type="entry name" value="ABC_transporter_permease"/>
</dbReference>
<evidence type="ECO:0000259" key="9">
    <source>
        <dbReference type="PROSITE" id="PS50928"/>
    </source>
</evidence>
<keyword evidence="5 7" id="KW-1133">Transmembrane helix</keyword>
<keyword evidence="4 7" id="KW-0812">Transmembrane</keyword>
<feature type="compositionally biased region" description="Basic residues" evidence="8">
    <location>
        <begin position="23"/>
        <end position="38"/>
    </location>
</feature>
<accession>A0ABT2GLC2</accession>
<comment type="caution">
    <text evidence="10">The sequence shown here is derived from an EMBL/GenBank/DDBJ whole genome shotgun (WGS) entry which is preliminary data.</text>
</comment>
<feature type="domain" description="ABC transmembrane type-1" evidence="9">
    <location>
        <begin position="104"/>
        <end position="316"/>
    </location>
</feature>
<dbReference type="RefSeq" id="WP_259504633.1">
    <property type="nucleotide sequence ID" value="NZ_JANLCM010000001.1"/>
</dbReference>
<dbReference type="PANTHER" id="PTHR30193">
    <property type="entry name" value="ABC TRANSPORTER PERMEASE PROTEIN"/>
    <property type="match status" value="1"/>
</dbReference>
<dbReference type="InterPro" id="IPR035906">
    <property type="entry name" value="MetI-like_sf"/>
</dbReference>
<evidence type="ECO:0000256" key="4">
    <source>
        <dbReference type="ARBA" id="ARBA00022692"/>
    </source>
</evidence>
<feature type="transmembrane region" description="Helical" evidence="7">
    <location>
        <begin position="141"/>
        <end position="161"/>
    </location>
</feature>